<comment type="catalytic activity">
    <reaction evidence="1 6">
        <text>Cleavage of hydrophobic, N-terminal signal or leader sequences from secreted and periplasmic proteins.</text>
        <dbReference type="EC" id="3.4.21.89"/>
    </reaction>
</comment>
<feature type="transmembrane region" description="Helical" evidence="6">
    <location>
        <begin position="93"/>
        <end position="117"/>
    </location>
</feature>
<organism evidence="9">
    <name type="scientific">Candidatus Enterococcus dunnyi</name>
    <dbReference type="NCBI Taxonomy" id="1834192"/>
    <lineage>
        <taxon>Bacteria</taxon>
        <taxon>Bacillati</taxon>
        <taxon>Bacillota</taxon>
        <taxon>Bacilli</taxon>
        <taxon>Lactobacillales</taxon>
        <taxon>Enterococcaceae</taxon>
        <taxon>Enterococcus</taxon>
    </lineage>
</organism>
<dbReference type="GO" id="GO:0005886">
    <property type="term" value="C:plasma membrane"/>
    <property type="evidence" value="ECO:0007669"/>
    <property type="project" value="UniProtKB-SubCell"/>
</dbReference>
<dbReference type="InterPro" id="IPR019533">
    <property type="entry name" value="Peptidase_S26"/>
</dbReference>
<feature type="region of interest" description="Disordered" evidence="7">
    <location>
        <begin position="1"/>
        <end position="89"/>
    </location>
</feature>
<protein>
    <recommendedName>
        <fullName evidence="4 6">Signal peptidase I</fullName>
        <ecNumber evidence="4 6">3.4.21.89</ecNumber>
    </recommendedName>
</protein>
<dbReference type="EMBL" id="NIBQ01000002">
    <property type="protein sequence ID" value="OUZ32964.1"/>
    <property type="molecule type" value="Genomic_DNA"/>
</dbReference>
<dbReference type="GO" id="GO:0006465">
    <property type="term" value="P:signal peptide processing"/>
    <property type="evidence" value="ECO:0007669"/>
    <property type="project" value="InterPro"/>
</dbReference>
<evidence type="ECO:0000313" key="11">
    <source>
        <dbReference type="Proteomes" id="UP000196151"/>
    </source>
</evidence>
<keyword evidence="5 6" id="KW-0378">Hydrolase</keyword>
<dbReference type="Pfam" id="PF10502">
    <property type="entry name" value="Peptidase_S26"/>
    <property type="match status" value="1"/>
</dbReference>
<dbReference type="CDD" id="cd06530">
    <property type="entry name" value="S26_SPase_I"/>
    <property type="match status" value="1"/>
</dbReference>
<dbReference type="Proteomes" id="UP000196151">
    <property type="component" value="Chromosome"/>
</dbReference>
<evidence type="ECO:0000256" key="3">
    <source>
        <dbReference type="ARBA" id="ARBA00009370"/>
    </source>
</evidence>
<comment type="similarity">
    <text evidence="3 6">Belongs to the peptidase S26 family.</text>
</comment>
<reference evidence="9" key="1">
    <citation type="submission" date="2017-05" db="EMBL/GenBank/DDBJ databases">
        <title>The Genome Sequence of Enterococcus sp. 9D6_DIV0238.</title>
        <authorList>
            <consortium name="The Broad Institute Genomics Platform"/>
            <consortium name="The Broad Institute Genomic Center for Infectious Diseases"/>
            <person name="Earl A."/>
            <person name="Manson A."/>
            <person name="Schwartman J."/>
            <person name="Gilmore M."/>
            <person name="Abouelleil A."/>
            <person name="Cao P."/>
            <person name="Chapman S."/>
            <person name="Cusick C."/>
            <person name="Shea T."/>
            <person name="Young S."/>
            <person name="Neafsey D."/>
            <person name="Nusbaum C."/>
            <person name="Birren B."/>
        </authorList>
    </citation>
    <scope>NUCLEOTIDE SEQUENCE [LARGE SCALE GENOMIC DNA]</scope>
    <source>
        <strain evidence="9">9D6_DIV0238</strain>
    </source>
</reference>
<dbReference type="SUPFAM" id="SSF51306">
    <property type="entry name" value="LexA/Signal peptidase"/>
    <property type="match status" value="1"/>
</dbReference>
<evidence type="ECO:0000256" key="4">
    <source>
        <dbReference type="ARBA" id="ARBA00013208"/>
    </source>
</evidence>
<keyword evidence="6" id="KW-0645">Protease</keyword>
<evidence type="ECO:0000259" key="8">
    <source>
        <dbReference type="Pfam" id="PF10502"/>
    </source>
</evidence>
<dbReference type="EMBL" id="CP147246">
    <property type="protein sequence ID" value="WYJ93903.1"/>
    <property type="molecule type" value="Genomic_DNA"/>
</dbReference>
<sequence length="268" mass="31191">MTSPKKATKQPRKKLSSSQSKVKKKEEYIKRNREEKNATKRNKRKKSNNTIATKKKQQHRGKAKKVVKSLPKKQQQRKKKNNQKQGKKKQLKLLLKQLALTIAISAALFSTIIYFTIRTPKMEGYAMTTTLTNNDRVLVSKMSELKRFKMVYFKHPQTKEKTIRRIIGMPGEELYYKNDQLFINNKLTPERFLEKSAAEAKQSGFLLTQDFSLKQVTNEERIPEGKYFVMGDNRQFSSDSRDYGLIDEKNIIGVVELRVFPLNAAAHF</sequence>
<dbReference type="NCBIfam" id="TIGR02227">
    <property type="entry name" value="sigpep_I_bact"/>
    <property type="match status" value="1"/>
</dbReference>
<feature type="compositionally biased region" description="Basic and acidic residues" evidence="7">
    <location>
        <begin position="24"/>
        <end position="38"/>
    </location>
</feature>
<dbReference type="InterPro" id="IPR019758">
    <property type="entry name" value="Pept_S26A_signal_pept_1_CS"/>
</dbReference>
<keyword evidence="6" id="KW-0812">Transmembrane</keyword>
<evidence type="ECO:0000313" key="10">
    <source>
        <dbReference type="EMBL" id="WYJ93903.1"/>
    </source>
</evidence>
<dbReference type="OrthoDB" id="2188996at2"/>
<gene>
    <name evidence="10" type="ORF">A5889_001405</name>
    <name evidence="9" type="ORF">A5889_001673</name>
</gene>
<dbReference type="RefSeq" id="WP_087640793.1">
    <property type="nucleotide sequence ID" value="NZ_CP147246.1"/>
</dbReference>
<dbReference type="Gene3D" id="2.10.109.10">
    <property type="entry name" value="Umud Fragment, subunit A"/>
    <property type="match status" value="1"/>
</dbReference>
<dbReference type="PANTHER" id="PTHR43390:SF1">
    <property type="entry name" value="CHLOROPLAST PROCESSING PEPTIDASE"/>
    <property type="match status" value="1"/>
</dbReference>
<keyword evidence="6" id="KW-1133">Transmembrane helix</keyword>
<dbReference type="InterPro" id="IPR000223">
    <property type="entry name" value="Pept_S26A_signal_pept_1"/>
</dbReference>
<feature type="compositionally biased region" description="Basic residues" evidence="7">
    <location>
        <begin position="39"/>
        <end position="89"/>
    </location>
</feature>
<reference evidence="10" key="3">
    <citation type="submission" date="2024-03" db="EMBL/GenBank/DDBJ databases">
        <title>The Genome Sequence of Enterococcus sp. DIV0238c.</title>
        <authorList>
            <consortium name="The Broad Institute Genomics Platform"/>
            <consortium name="The Broad Institute Microbial Omics Core"/>
            <consortium name="The Broad Institute Genomic Center for Infectious Diseases"/>
            <person name="Earl A."/>
            <person name="Manson A."/>
            <person name="Gilmore M."/>
            <person name="Schwartman J."/>
            <person name="Shea T."/>
            <person name="Abouelleil A."/>
            <person name="Cao P."/>
            <person name="Chapman S."/>
            <person name="Cusick C."/>
            <person name="Young S."/>
            <person name="Neafsey D."/>
            <person name="Nusbaum C."/>
            <person name="Birren B."/>
        </authorList>
    </citation>
    <scope>NUCLEOTIDE SEQUENCE</scope>
    <source>
        <strain evidence="10">9D6_DIV0238</strain>
    </source>
</reference>
<dbReference type="AlphaFoldDB" id="A0A200J721"/>
<feature type="domain" description="Peptidase S26" evidence="8">
    <location>
        <begin position="96"/>
        <end position="259"/>
    </location>
</feature>
<keyword evidence="6" id="KW-0472">Membrane</keyword>
<dbReference type="GO" id="GO:0009003">
    <property type="term" value="F:signal peptidase activity"/>
    <property type="evidence" value="ECO:0007669"/>
    <property type="project" value="UniProtKB-EC"/>
</dbReference>
<dbReference type="GO" id="GO:0004252">
    <property type="term" value="F:serine-type endopeptidase activity"/>
    <property type="evidence" value="ECO:0007669"/>
    <property type="project" value="InterPro"/>
</dbReference>
<evidence type="ECO:0000313" key="9">
    <source>
        <dbReference type="EMBL" id="OUZ32964.1"/>
    </source>
</evidence>
<dbReference type="InterPro" id="IPR036286">
    <property type="entry name" value="LexA/Signal_pep-like_sf"/>
</dbReference>
<dbReference type="PROSITE" id="PS00761">
    <property type="entry name" value="SPASE_I_3"/>
    <property type="match status" value="1"/>
</dbReference>
<comment type="subcellular location">
    <subcellularLocation>
        <location evidence="2">Cell membrane</location>
        <topology evidence="2">Single-pass type II membrane protein</topology>
    </subcellularLocation>
    <subcellularLocation>
        <location evidence="6">Membrane</location>
        <topology evidence="6">Single-pass type II membrane protein</topology>
    </subcellularLocation>
</comment>
<dbReference type="PRINTS" id="PR00727">
    <property type="entry name" value="LEADERPTASE"/>
</dbReference>
<evidence type="ECO:0000256" key="1">
    <source>
        <dbReference type="ARBA" id="ARBA00000677"/>
    </source>
</evidence>
<evidence type="ECO:0000256" key="7">
    <source>
        <dbReference type="SAM" id="MobiDB-lite"/>
    </source>
</evidence>
<accession>A0A200J721</accession>
<proteinExistence type="inferred from homology"/>
<name>A0A200J721_9ENTE</name>
<evidence type="ECO:0000256" key="2">
    <source>
        <dbReference type="ARBA" id="ARBA00004401"/>
    </source>
</evidence>
<feature type="compositionally biased region" description="Basic residues" evidence="7">
    <location>
        <begin position="1"/>
        <end position="15"/>
    </location>
</feature>
<keyword evidence="11" id="KW-1185">Reference proteome</keyword>
<reference evidence="10" key="2">
    <citation type="submission" date="2017-05" db="EMBL/GenBank/DDBJ databases">
        <authorList>
            <consortium name="The Broad Institute Genomics Platform"/>
            <consortium name="The Broad Institute Genomic Center for Infectious Diseases"/>
            <person name="Earl A."/>
            <person name="Manson A."/>
            <person name="Schwartman J."/>
            <person name="Gilmore M."/>
            <person name="Abouelleil A."/>
            <person name="Cao P."/>
            <person name="Chapman S."/>
            <person name="Cusick C."/>
            <person name="Shea T."/>
            <person name="Young S."/>
            <person name="Neafsey D."/>
            <person name="Nusbaum C."/>
            <person name="Birren B."/>
        </authorList>
    </citation>
    <scope>NUCLEOTIDE SEQUENCE</scope>
    <source>
        <strain evidence="10">9D6_DIV0238</strain>
    </source>
</reference>
<evidence type="ECO:0000256" key="5">
    <source>
        <dbReference type="ARBA" id="ARBA00022801"/>
    </source>
</evidence>
<dbReference type="PANTHER" id="PTHR43390">
    <property type="entry name" value="SIGNAL PEPTIDASE I"/>
    <property type="match status" value="1"/>
</dbReference>
<dbReference type="EC" id="3.4.21.89" evidence="4 6"/>
<evidence type="ECO:0000256" key="6">
    <source>
        <dbReference type="RuleBase" id="RU362042"/>
    </source>
</evidence>